<keyword evidence="1" id="KW-0472">Membrane</keyword>
<comment type="caution">
    <text evidence="2">The sequence shown here is derived from an EMBL/GenBank/DDBJ whole genome shotgun (WGS) entry which is preliminary data.</text>
</comment>
<evidence type="ECO:0000256" key="1">
    <source>
        <dbReference type="SAM" id="Phobius"/>
    </source>
</evidence>
<keyword evidence="3" id="KW-1185">Reference proteome</keyword>
<dbReference type="AlphaFoldDB" id="A0A8J6JNT9"/>
<evidence type="ECO:0000313" key="3">
    <source>
        <dbReference type="Proteomes" id="UP000770717"/>
    </source>
</evidence>
<evidence type="ECO:0000313" key="2">
    <source>
        <dbReference type="EMBL" id="KAG9467045.1"/>
    </source>
</evidence>
<accession>A0A8J6JNT9</accession>
<dbReference type="EMBL" id="WNTK01001655">
    <property type="protein sequence ID" value="KAG9467045.1"/>
    <property type="molecule type" value="Genomic_DNA"/>
</dbReference>
<reference evidence="2" key="1">
    <citation type="thesis" date="2020" institute="ProQuest LLC" country="789 East Eisenhower Parkway, Ann Arbor, MI, USA">
        <title>Comparative Genomics and Chromosome Evolution.</title>
        <authorList>
            <person name="Mudd A.B."/>
        </authorList>
    </citation>
    <scope>NUCLEOTIDE SEQUENCE</scope>
    <source>
        <strain evidence="2">HN-11 Male</strain>
        <tissue evidence="2">Kidney and liver</tissue>
    </source>
</reference>
<keyword evidence="1" id="KW-1133">Transmembrane helix</keyword>
<keyword evidence="1" id="KW-0812">Transmembrane</keyword>
<sequence length="142" mass="16219">MSHAFTFTRRVKGFQKEFYVRFIPPTQTTEYIMHIMRSMQLFPTTHPPTEDPAKTAATLSTSHRRSGVFCHVNPFSAGRICRNFNRAKFTLYSATFLCCHSQSQGASPSPAPLRLALKGLYFTFCLSNFTAFIFFYSVSCIF</sequence>
<dbReference type="Proteomes" id="UP000770717">
    <property type="component" value="Unassembled WGS sequence"/>
</dbReference>
<name>A0A8J6JNT9_ELECQ</name>
<protein>
    <submittedName>
        <fullName evidence="2">Uncharacterized protein</fullName>
    </submittedName>
</protein>
<feature type="transmembrane region" description="Helical" evidence="1">
    <location>
        <begin position="119"/>
        <end position="138"/>
    </location>
</feature>
<proteinExistence type="predicted"/>
<gene>
    <name evidence="2" type="ORF">GDO78_015718</name>
</gene>
<organism evidence="2 3">
    <name type="scientific">Eleutherodactylus coqui</name>
    <name type="common">Puerto Rican coqui</name>
    <dbReference type="NCBI Taxonomy" id="57060"/>
    <lineage>
        <taxon>Eukaryota</taxon>
        <taxon>Metazoa</taxon>
        <taxon>Chordata</taxon>
        <taxon>Craniata</taxon>
        <taxon>Vertebrata</taxon>
        <taxon>Euteleostomi</taxon>
        <taxon>Amphibia</taxon>
        <taxon>Batrachia</taxon>
        <taxon>Anura</taxon>
        <taxon>Neobatrachia</taxon>
        <taxon>Hyloidea</taxon>
        <taxon>Eleutherodactylidae</taxon>
        <taxon>Eleutherodactylinae</taxon>
        <taxon>Eleutherodactylus</taxon>
        <taxon>Eleutherodactylus</taxon>
    </lineage>
</organism>